<dbReference type="SUPFAM" id="SSF51695">
    <property type="entry name" value="PLC-like phosphodiesterases"/>
    <property type="match status" value="1"/>
</dbReference>
<dbReference type="InterPro" id="IPR030395">
    <property type="entry name" value="GP_PDE_dom"/>
</dbReference>
<reference evidence="3" key="1">
    <citation type="submission" date="2018-05" db="EMBL/GenBank/DDBJ databases">
        <title>Pedobacter paludis sp. nov., isolated from wetland soil.</title>
        <authorList>
            <person name="Zhang Y."/>
        </authorList>
    </citation>
    <scope>NUCLEOTIDE SEQUENCE [LARGE SCALE GENOMIC DNA]</scope>
    <source>
        <strain evidence="3">R-8</strain>
    </source>
</reference>
<dbReference type="GO" id="GO:0008889">
    <property type="term" value="F:glycerophosphodiester phosphodiesterase activity"/>
    <property type="evidence" value="ECO:0007669"/>
    <property type="project" value="TreeGrafter"/>
</dbReference>
<dbReference type="GO" id="GO:0005886">
    <property type="term" value="C:plasma membrane"/>
    <property type="evidence" value="ECO:0007669"/>
    <property type="project" value="TreeGrafter"/>
</dbReference>
<evidence type="ECO:0000313" key="3">
    <source>
        <dbReference type="Proteomes" id="UP000245391"/>
    </source>
</evidence>
<dbReference type="GO" id="GO:0070291">
    <property type="term" value="P:N-acylethanolamine metabolic process"/>
    <property type="evidence" value="ECO:0007669"/>
    <property type="project" value="TreeGrafter"/>
</dbReference>
<dbReference type="AlphaFoldDB" id="A0A317F1I2"/>
<dbReference type="Pfam" id="PF16387">
    <property type="entry name" value="DUF4996"/>
    <property type="match status" value="1"/>
</dbReference>
<dbReference type="Proteomes" id="UP000245391">
    <property type="component" value="Unassembled WGS sequence"/>
</dbReference>
<dbReference type="PANTHER" id="PTHR46320">
    <property type="entry name" value="GLYCEROPHOSPHODIESTER PHOSPHODIESTERASE 1"/>
    <property type="match status" value="1"/>
</dbReference>
<evidence type="ECO:0000313" key="2">
    <source>
        <dbReference type="EMBL" id="PWS33041.1"/>
    </source>
</evidence>
<dbReference type="GO" id="GO:0006580">
    <property type="term" value="P:ethanolamine metabolic process"/>
    <property type="evidence" value="ECO:0007669"/>
    <property type="project" value="TreeGrafter"/>
</dbReference>
<gene>
    <name evidence="2" type="ORF">DF947_06105</name>
</gene>
<dbReference type="EMBL" id="QGNY01000002">
    <property type="protein sequence ID" value="PWS33041.1"/>
    <property type="molecule type" value="Genomic_DNA"/>
</dbReference>
<dbReference type="InterPro" id="IPR032160">
    <property type="entry name" value="DUF4996"/>
</dbReference>
<dbReference type="OrthoDB" id="384721at2"/>
<sequence>MAFGQVNRLIQQLHKPSDQKVMVAAHRGDWRNAPENSLAAYKLAMQKGVDIIEVDLKMSSDSVLVILHDKTLDRSTTGKGKVSALTFEEIKKLKLKDGLGVPTEETIPSLEEVMLLAKGKVLVNLDHSTPFFVEAINILNKTGTLKQAIFKSDEPYEKLFNRYGPLLSCITFMPVIETDYGGNQKTIDEYQKKLGAVAVELVFSKDTTMVFRNHVLIKTKGSKVWVNSLWPDLCGGHNDDLAVLHGNLEQSWGWLISHGANIIQTDRPAELLAYLRKRKLHD</sequence>
<accession>A0A317F1I2</accession>
<name>A0A317F1I2_9SPHI</name>
<comment type="caution">
    <text evidence="2">The sequence shown here is derived from an EMBL/GenBank/DDBJ whole genome shotgun (WGS) entry which is preliminary data.</text>
</comment>
<proteinExistence type="predicted"/>
<dbReference type="InterPro" id="IPR017946">
    <property type="entry name" value="PLC-like_Pdiesterase_TIM-brl"/>
</dbReference>
<organism evidence="2 3">
    <name type="scientific">Pedobacter paludis</name>
    <dbReference type="NCBI Taxonomy" id="2203212"/>
    <lineage>
        <taxon>Bacteria</taxon>
        <taxon>Pseudomonadati</taxon>
        <taxon>Bacteroidota</taxon>
        <taxon>Sphingobacteriia</taxon>
        <taxon>Sphingobacteriales</taxon>
        <taxon>Sphingobacteriaceae</taxon>
        <taxon>Pedobacter</taxon>
    </lineage>
</organism>
<evidence type="ECO:0000259" key="1">
    <source>
        <dbReference type="PROSITE" id="PS51704"/>
    </source>
</evidence>
<dbReference type="GO" id="GO:0006644">
    <property type="term" value="P:phospholipid metabolic process"/>
    <property type="evidence" value="ECO:0007669"/>
    <property type="project" value="TreeGrafter"/>
</dbReference>
<dbReference type="PROSITE" id="PS51704">
    <property type="entry name" value="GP_PDE"/>
    <property type="match status" value="1"/>
</dbReference>
<dbReference type="CDD" id="cd08566">
    <property type="entry name" value="GDPD_AtGDE_like"/>
    <property type="match status" value="1"/>
</dbReference>
<protein>
    <submittedName>
        <fullName evidence="2">Glycerophosphodiester phosphodiesterase</fullName>
    </submittedName>
</protein>
<keyword evidence="3" id="KW-1185">Reference proteome</keyword>
<dbReference type="Pfam" id="PF03009">
    <property type="entry name" value="GDPD"/>
    <property type="match status" value="1"/>
</dbReference>
<feature type="domain" description="GP-PDE" evidence="1">
    <location>
        <begin position="21"/>
        <end position="275"/>
    </location>
</feature>
<dbReference type="Gene3D" id="3.20.20.190">
    <property type="entry name" value="Phosphatidylinositol (PI) phosphodiesterase"/>
    <property type="match status" value="1"/>
</dbReference>
<dbReference type="PANTHER" id="PTHR46320:SF1">
    <property type="entry name" value="GLYCEROPHOSPHODIESTER PHOSPHODIESTERASE 1"/>
    <property type="match status" value="1"/>
</dbReference>